<dbReference type="PANTHER" id="PTHR43798">
    <property type="entry name" value="MONOACYLGLYCEROL LIPASE"/>
    <property type="match status" value="1"/>
</dbReference>
<sequence length="313" mass="35638">MTEQASRYMLIRADNFQSLPPMLLHHQQHTISYQVFGKGPALLFCLHGYGESGLEFAALGEQLGNDYTLVCPDLPLHGKTSWTDKSFEVDDLYSLLMALAADTTLSAYTTPGTTAPGTGPTPGSRFSIAGYSMGGRLALSLAEKYPAELAELILIAPDGLKINFWYWLTTQTNCGNRLFRKTMQRPAWLFRAMETARSLRLLNQSIYKFTHRFLDDPQQREDLYARWTFFRHFRPNKKRLQQLIRINRLRTLLFFGKFDRIITSRLGTRFAKDMGNETGIFLLEAGHRLLKPSNAATIAKIILSREEYPAGEK</sequence>
<proteinExistence type="predicted"/>
<name>A0ABR7MBM8_9BACT</name>
<evidence type="ECO:0000313" key="3">
    <source>
        <dbReference type="Proteomes" id="UP000765802"/>
    </source>
</evidence>
<dbReference type="InterPro" id="IPR000073">
    <property type="entry name" value="AB_hydrolase_1"/>
</dbReference>
<accession>A0ABR7MBM8</accession>
<reference evidence="2 3" key="1">
    <citation type="submission" date="2016-07" db="EMBL/GenBank/DDBJ databases">
        <title>Genome analysis of Flavihumibacter stibioxidans YS-17.</title>
        <authorList>
            <person name="Shi K."/>
            <person name="Han Y."/>
            <person name="Wang G."/>
        </authorList>
    </citation>
    <scope>NUCLEOTIDE SEQUENCE [LARGE SCALE GENOMIC DNA]</scope>
    <source>
        <strain evidence="2 3">YS-17</strain>
    </source>
</reference>
<feature type="domain" description="AB hydrolase-1" evidence="1">
    <location>
        <begin position="44"/>
        <end position="291"/>
    </location>
</feature>
<gene>
    <name evidence="2" type="ORF">BC349_12945</name>
</gene>
<dbReference type="InterPro" id="IPR029058">
    <property type="entry name" value="AB_hydrolase_fold"/>
</dbReference>
<comment type="caution">
    <text evidence="2">The sequence shown here is derived from an EMBL/GenBank/DDBJ whole genome shotgun (WGS) entry which is preliminary data.</text>
</comment>
<dbReference type="Gene3D" id="3.40.50.1820">
    <property type="entry name" value="alpha/beta hydrolase"/>
    <property type="match status" value="1"/>
</dbReference>
<organism evidence="2 3">
    <name type="scientific">Flavihumibacter stibioxidans</name>
    <dbReference type="NCBI Taxonomy" id="1834163"/>
    <lineage>
        <taxon>Bacteria</taxon>
        <taxon>Pseudomonadati</taxon>
        <taxon>Bacteroidota</taxon>
        <taxon>Chitinophagia</taxon>
        <taxon>Chitinophagales</taxon>
        <taxon>Chitinophagaceae</taxon>
        <taxon>Flavihumibacter</taxon>
    </lineage>
</organism>
<dbReference type="Proteomes" id="UP000765802">
    <property type="component" value="Unassembled WGS sequence"/>
</dbReference>
<dbReference type="InterPro" id="IPR050266">
    <property type="entry name" value="AB_hydrolase_sf"/>
</dbReference>
<dbReference type="Pfam" id="PF12697">
    <property type="entry name" value="Abhydrolase_6"/>
    <property type="match status" value="1"/>
</dbReference>
<evidence type="ECO:0000259" key="1">
    <source>
        <dbReference type="Pfam" id="PF12697"/>
    </source>
</evidence>
<dbReference type="SUPFAM" id="SSF53474">
    <property type="entry name" value="alpha/beta-Hydrolases"/>
    <property type="match status" value="1"/>
</dbReference>
<protein>
    <recommendedName>
        <fullName evidence="1">AB hydrolase-1 domain-containing protein</fullName>
    </recommendedName>
</protein>
<dbReference type="EMBL" id="MBUA01000023">
    <property type="protein sequence ID" value="MBC6491963.1"/>
    <property type="molecule type" value="Genomic_DNA"/>
</dbReference>
<keyword evidence="3" id="KW-1185">Reference proteome</keyword>
<evidence type="ECO:0000313" key="2">
    <source>
        <dbReference type="EMBL" id="MBC6491963.1"/>
    </source>
</evidence>